<reference evidence="2" key="1">
    <citation type="submission" date="2017-09" db="EMBL/GenBank/DDBJ databases">
        <title>Depth-based differentiation of microbial function through sediment-hosted aquifers and enrichment of novel symbionts in the deep terrestrial subsurface.</title>
        <authorList>
            <person name="Probst A.J."/>
            <person name="Ladd B."/>
            <person name="Jarett J.K."/>
            <person name="Geller-Mcgrath D.E."/>
            <person name="Sieber C.M.K."/>
            <person name="Emerson J.B."/>
            <person name="Anantharaman K."/>
            <person name="Thomas B.C."/>
            <person name="Malmstrom R."/>
            <person name="Stieglmeier M."/>
            <person name="Klingl A."/>
            <person name="Woyke T."/>
            <person name="Ryan C.M."/>
            <person name="Banfield J.F."/>
        </authorList>
    </citation>
    <scope>NUCLEOTIDE SEQUENCE [LARGE SCALE GENOMIC DNA]</scope>
</reference>
<dbReference type="AlphaFoldDB" id="A0A2H0UBG7"/>
<gene>
    <name evidence="1" type="ORF">COU18_03780</name>
</gene>
<evidence type="ECO:0000313" key="1">
    <source>
        <dbReference type="EMBL" id="PIR83764.1"/>
    </source>
</evidence>
<comment type="caution">
    <text evidence="1">The sequence shown here is derived from an EMBL/GenBank/DDBJ whole genome shotgun (WGS) entry which is preliminary data.</text>
</comment>
<proteinExistence type="predicted"/>
<dbReference type="EMBL" id="PFBK01000008">
    <property type="protein sequence ID" value="PIR83764.1"/>
    <property type="molecule type" value="Genomic_DNA"/>
</dbReference>
<sequence length="434" mass="50252">MEKLEQHILDEGRRDKRKRALGYDLPFEEHGEKEWREWKLQEEILTDTTKQKLFGELLRDGGDTFKADSDTVDAMFTRVAQNAPTTADFKLLNKARYEFSRRWDLAEKIGKDLHDEDIEYLAQQNGDFDALIGGVLNSARASTLMRGQFYRIAMQGPFSKLQEIKATQAKLKELRGRENFKKSNELAEKLSDRYGFSAKQWSQLEQGHFTEQQRKDERKTVGASMHWFKRWGTFGIATRIEANKVIRGKEKETREMVLEHLEKNHRWFKESRTRKIMEMVGEIKGGDAMKAIKEGYASIATILAASVSSDPRLRAELLEEAEGDGEAHAIDQTKPMTVVDFKNEKDEKGNLKEATFENDFQKHLRRRVDEGLDKATLTDPEVRKKELEGYQKQLSTTTRGILGFFVELMKALKRKHVETNKNDILAKDALWTIK</sequence>
<accession>A0A2H0UBG7</accession>
<name>A0A2H0UBG7_9BACT</name>
<evidence type="ECO:0000313" key="2">
    <source>
        <dbReference type="Proteomes" id="UP000231192"/>
    </source>
</evidence>
<organism evidence="1 2">
    <name type="scientific">Candidatus Kaiserbacteria bacterium CG10_big_fil_rev_8_21_14_0_10_51_14</name>
    <dbReference type="NCBI Taxonomy" id="1974610"/>
    <lineage>
        <taxon>Bacteria</taxon>
        <taxon>Candidatus Kaiseribacteriota</taxon>
    </lineage>
</organism>
<protein>
    <submittedName>
        <fullName evidence="1">Uncharacterized protein</fullName>
    </submittedName>
</protein>
<dbReference type="Proteomes" id="UP000231192">
    <property type="component" value="Unassembled WGS sequence"/>
</dbReference>